<dbReference type="InterPro" id="IPR047659">
    <property type="entry name" value="T7SS_assoc"/>
</dbReference>
<accession>A0ABW2BUJ0</accession>
<sequence length="202" mass="22396">MASDDTGKVTPGKPRRQPPITDSMRARAQRNPNSWLYVIDEAFDPSGSVPDWAVVGAYPVNANGEIVADFHPNEDYRPSPKALGFPEPDGELEELLQLVRTGHRPVSDLPPVVLRSTLHVYAVSPEQDNLTGFYDKRGRIVVPAYTRRTMIPPEWPSSRTLTGREILPQLAGHPLAINPEGLVTAVVPVEHLEAASRRRWRG</sequence>
<proteinExistence type="predicted"/>
<dbReference type="EMBL" id="JBHSXX010000001">
    <property type="protein sequence ID" value="MFC6865833.1"/>
    <property type="molecule type" value="Genomic_DNA"/>
</dbReference>
<evidence type="ECO:0000256" key="1">
    <source>
        <dbReference type="SAM" id="MobiDB-lite"/>
    </source>
</evidence>
<protein>
    <submittedName>
        <fullName evidence="2">Type VII secretion system-associated protein</fullName>
    </submittedName>
</protein>
<evidence type="ECO:0000313" key="2">
    <source>
        <dbReference type="EMBL" id="MFC6865833.1"/>
    </source>
</evidence>
<evidence type="ECO:0000313" key="3">
    <source>
        <dbReference type="Proteomes" id="UP001596337"/>
    </source>
</evidence>
<keyword evidence="3" id="KW-1185">Reference proteome</keyword>
<dbReference type="Proteomes" id="UP001596337">
    <property type="component" value="Unassembled WGS sequence"/>
</dbReference>
<dbReference type="NCBIfam" id="NF033532">
    <property type="entry name" value="lone7para_assoc"/>
    <property type="match status" value="1"/>
</dbReference>
<feature type="region of interest" description="Disordered" evidence="1">
    <location>
        <begin position="1"/>
        <end position="27"/>
    </location>
</feature>
<reference evidence="3" key="1">
    <citation type="journal article" date="2019" name="Int. J. Syst. Evol. Microbiol.">
        <title>The Global Catalogue of Microorganisms (GCM) 10K type strain sequencing project: providing services to taxonomists for standard genome sequencing and annotation.</title>
        <authorList>
            <consortium name="The Broad Institute Genomics Platform"/>
            <consortium name="The Broad Institute Genome Sequencing Center for Infectious Disease"/>
            <person name="Wu L."/>
            <person name="Ma J."/>
        </authorList>
    </citation>
    <scope>NUCLEOTIDE SEQUENCE [LARGE SCALE GENOMIC DNA]</scope>
    <source>
        <strain evidence="3">KCTC 32255</strain>
    </source>
</reference>
<dbReference type="RefSeq" id="WP_345403691.1">
    <property type="nucleotide sequence ID" value="NZ_BAABLA010000115.1"/>
</dbReference>
<organism evidence="2 3">
    <name type="scientific">Haloechinothrix salitolerans</name>
    <dbReference type="NCBI Taxonomy" id="926830"/>
    <lineage>
        <taxon>Bacteria</taxon>
        <taxon>Bacillati</taxon>
        <taxon>Actinomycetota</taxon>
        <taxon>Actinomycetes</taxon>
        <taxon>Pseudonocardiales</taxon>
        <taxon>Pseudonocardiaceae</taxon>
        <taxon>Haloechinothrix</taxon>
    </lineage>
</organism>
<comment type="caution">
    <text evidence="2">The sequence shown here is derived from an EMBL/GenBank/DDBJ whole genome shotgun (WGS) entry which is preliminary data.</text>
</comment>
<gene>
    <name evidence="2" type="ORF">ACFQGD_01595</name>
</gene>
<name>A0ABW2BUJ0_9PSEU</name>